<protein>
    <submittedName>
        <fullName evidence="3">Uncharacterized protein</fullName>
    </submittedName>
</protein>
<organism evidence="3 4">
    <name type="scientific">Deinococcus budaensis</name>
    <dbReference type="NCBI Taxonomy" id="1665626"/>
    <lineage>
        <taxon>Bacteria</taxon>
        <taxon>Thermotogati</taxon>
        <taxon>Deinococcota</taxon>
        <taxon>Deinococci</taxon>
        <taxon>Deinococcales</taxon>
        <taxon>Deinococcaceae</taxon>
        <taxon>Deinococcus</taxon>
    </lineage>
</organism>
<accession>A0A7W8LPZ0</accession>
<keyword evidence="2" id="KW-0812">Transmembrane</keyword>
<keyword evidence="4" id="KW-1185">Reference proteome</keyword>
<evidence type="ECO:0000256" key="1">
    <source>
        <dbReference type="SAM" id="MobiDB-lite"/>
    </source>
</evidence>
<sequence length="65" mass="6848">MPPPSRRAALEFWLGLVLVLASVLGGVWLTDVLLDRAANSSVPSMSGMDHGNMTDMDDPPPSSAP</sequence>
<dbReference type="EMBL" id="JACHFN010000005">
    <property type="protein sequence ID" value="MBB5234112.1"/>
    <property type="molecule type" value="Genomic_DNA"/>
</dbReference>
<gene>
    <name evidence="3" type="ORF">HNQ09_001550</name>
</gene>
<dbReference type="Proteomes" id="UP000525389">
    <property type="component" value="Unassembled WGS sequence"/>
</dbReference>
<evidence type="ECO:0000256" key="2">
    <source>
        <dbReference type="SAM" id="Phobius"/>
    </source>
</evidence>
<dbReference type="AlphaFoldDB" id="A0A7W8LPZ0"/>
<reference evidence="3 4" key="1">
    <citation type="submission" date="2020-08" db="EMBL/GenBank/DDBJ databases">
        <title>Genomic Encyclopedia of Type Strains, Phase IV (KMG-IV): sequencing the most valuable type-strain genomes for metagenomic binning, comparative biology and taxonomic classification.</title>
        <authorList>
            <person name="Goeker M."/>
        </authorList>
    </citation>
    <scope>NUCLEOTIDE SEQUENCE [LARGE SCALE GENOMIC DNA]</scope>
    <source>
        <strain evidence="3 4">DSM 101791</strain>
    </source>
</reference>
<keyword evidence="2" id="KW-1133">Transmembrane helix</keyword>
<name>A0A7W8LPZ0_9DEIO</name>
<feature type="region of interest" description="Disordered" evidence="1">
    <location>
        <begin position="40"/>
        <end position="65"/>
    </location>
</feature>
<dbReference type="RefSeq" id="WP_184027552.1">
    <property type="nucleotide sequence ID" value="NZ_JACHFN010000005.1"/>
</dbReference>
<comment type="caution">
    <text evidence="3">The sequence shown here is derived from an EMBL/GenBank/DDBJ whole genome shotgun (WGS) entry which is preliminary data.</text>
</comment>
<evidence type="ECO:0000313" key="3">
    <source>
        <dbReference type="EMBL" id="MBB5234112.1"/>
    </source>
</evidence>
<evidence type="ECO:0000313" key="4">
    <source>
        <dbReference type="Proteomes" id="UP000525389"/>
    </source>
</evidence>
<feature type="transmembrane region" description="Helical" evidence="2">
    <location>
        <begin position="12"/>
        <end position="34"/>
    </location>
</feature>
<proteinExistence type="predicted"/>
<keyword evidence="2" id="KW-0472">Membrane</keyword>